<protein>
    <submittedName>
        <fullName evidence="1">Uncharacterized protein</fullName>
    </submittedName>
</protein>
<dbReference type="KEGG" id="tvd:SG34_003305"/>
<evidence type="ECO:0000313" key="2">
    <source>
        <dbReference type="Proteomes" id="UP000032352"/>
    </source>
</evidence>
<evidence type="ECO:0000313" key="1">
    <source>
        <dbReference type="EMBL" id="WDE05971.1"/>
    </source>
</evidence>
<dbReference type="AlphaFoldDB" id="A0AAF0C9Z3"/>
<sequence length="177" mass="19345">MFFWHPFTTTWKIKEFTLNNTVKKSVQVLSQTALAVTLLMGNITPPAEQGFYEDDAGFNQVSASMESGWGWGFNKAQAAGTTACWDTTEWEPMPCGTQDSSSSQESSYADNDLLEDAAEVGMNFTAPSLPVNVPSFNIDSEKVNTLAYADIEAAKQTSLQQGLTFRLNNLLAGHRSA</sequence>
<reference evidence="1 2" key="2">
    <citation type="journal article" date="2022" name="Mar. Drugs">
        <title>Bioassay-Guided Fractionation Leads to the Detection of Cholic Acid Generated by the Rare Thalassomonas sp.</title>
        <authorList>
            <person name="Pheiffer F."/>
            <person name="Schneider Y.K."/>
            <person name="Hansen E.H."/>
            <person name="Andersen J.H."/>
            <person name="Isaksson J."/>
            <person name="Busche T."/>
            <person name="R C."/>
            <person name="Kalinowski J."/>
            <person name="Zyl L.V."/>
            <person name="Trindade M."/>
        </authorList>
    </citation>
    <scope>NUCLEOTIDE SEQUENCE [LARGE SCALE GENOMIC DNA]</scope>
    <source>
        <strain evidence="1 2">XOM25</strain>
    </source>
</reference>
<dbReference type="Proteomes" id="UP000032352">
    <property type="component" value="Chromosome"/>
</dbReference>
<proteinExistence type="predicted"/>
<dbReference type="EMBL" id="CP059733">
    <property type="protein sequence ID" value="WDE05971.1"/>
    <property type="molecule type" value="Genomic_DNA"/>
</dbReference>
<accession>A0AAF0C9Z3</accession>
<gene>
    <name evidence="1" type="ORF">SG34_003305</name>
</gene>
<name>A0AAF0C9Z3_9GAMM</name>
<reference evidence="1 2" key="1">
    <citation type="journal article" date="2015" name="Genome Announc.">
        <title>Draft Genome Sequences of Marine Isolates of Thalassomonas viridans and Thalassomonas actiniarum.</title>
        <authorList>
            <person name="Olonade I."/>
            <person name="van Zyl L.J."/>
            <person name="Trindade M."/>
        </authorList>
    </citation>
    <scope>NUCLEOTIDE SEQUENCE [LARGE SCALE GENOMIC DNA]</scope>
    <source>
        <strain evidence="1 2">XOM25</strain>
    </source>
</reference>
<dbReference type="RefSeq" id="WP_152647334.1">
    <property type="nucleotide sequence ID" value="NZ_CP059733.1"/>
</dbReference>
<organism evidence="1 2">
    <name type="scientific">Thalassomonas viridans</name>
    <dbReference type="NCBI Taxonomy" id="137584"/>
    <lineage>
        <taxon>Bacteria</taxon>
        <taxon>Pseudomonadati</taxon>
        <taxon>Pseudomonadota</taxon>
        <taxon>Gammaproteobacteria</taxon>
        <taxon>Alteromonadales</taxon>
        <taxon>Colwelliaceae</taxon>
        <taxon>Thalassomonas</taxon>
    </lineage>
</organism>
<keyword evidence="2" id="KW-1185">Reference proteome</keyword>